<feature type="region of interest" description="Disordered" evidence="1">
    <location>
        <begin position="272"/>
        <end position="294"/>
    </location>
</feature>
<dbReference type="GeneID" id="104239367"/>
<feature type="compositionally biased region" description="Basic and acidic residues" evidence="1">
    <location>
        <begin position="275"/>
        <end position="285"/>
    </location>
</feature>
<dbReference type="PANTHER" id="PTHR33233:SF17">
    <property type="entry name" value="DUF4283 DOMAIN-CONTAINING PROTEIN"/>
    <property type="match status" value="1"/>
</dbReference>
<dbReference type="PANTHER" id="PTHR33233">
    <property type="entry name" value="ENDONUCLEASE/EXONUCLEASE/PHOSPHATASE"/>
    <property type="match status" value="1"/>
</dbReference>
<protein>
    <submittedName>
        <fullName evidence="4">Uncharacterized protein LOC104239367</fullName>
    </submittedName>
</protein>
<proteinExistence type="predicted"/>
<accession>A0A1U7Y0K4</accession>
<dbReference type="InterPro" id="IPR025558">
    <property type="entry name" value="DUF4283"/>
</dbReference>
<dbReference type="eggNOG" id="KOG1075">
    <property type="taxonomic scope" value="Eukaryota"/>
</dbReference>
<dbReference type="RefSeq" id="XP_009792300.1">
    <property type="nucleotide sequence ID" value="XM_009793998.1"/>
</dbReference>
<keyword evidence="3" id="KW-1185">Reference proteome</keyword>
<feature type="region of interest" description="Disordered" evidence="1">
    <location>
        <begin position="213"/>
        <end position="257"/>
    </location>
</feature>
<reference evidence="3" key="1">
    <citation type="journal article" date="2013" name="Genome Biol.">
        <title>Reference genomes and transcriptomes of Nicotiana sylvestris and Nicotiana tomentosiformis.</title>
        <authorList>
            <person name="Sierro N."/>
            <person name="Battey J.N."/>
            <person name="Ouadi S."/>
            <person name="Bovet L."/>
            <person name="Goepfert S."/>
            <person name="Bakaher N."/>
            <person name="Peitsch M.C."/>
            <person name="Ivanov N.V."/>
        </authorList>
    </citation>
    <scope>NUCLEOTIDE SEQUENCE [LARGE SCALE GENOMIC DNA]</scope>
</reference>
<sequence>MEKYISNTWSRVSIPDLYSHDEGYYIGRFDTIGDLKDILYGGPYTINGRPMILKQWTPDFDIKAEFLMEIPFWITIPNLPMSYWGNKTLSKLANVIGKPLFADECTTKQTRTSYARILVEANVTKQLPTELTVQETSGKKIQLQVEYELKPQYCINCMKIGHDCIVEKKVNKKEQYRERQKQGKITTRWQVKGQGQQQQGNINKGAIKLVRQENTITSNENTEKAQDTKDKGKAKEVQQVEQSEEWPALTSTSGKTLGNAVITTKNDFQVLQQEEGQREKTRPPDLRVGITKHQ</sequence>
<evidence type="ECO:0000313" key="4">
    <source>
        <dbReference type="RefSeq" id="XP_009792300.1"/>
    </source>
</evidence>
<name>A0A1U7Y0K4_NICSY</name>
<gene>
    <name evidence="4" type="primary">LOC104239367</name>
</gene>
<evidence type="ECO:0000259" key="2">
    <source>
        <dbReference type="Pfam" id="PF14111"/>
    </source>
</evidence>
<evidence type="ECO:0000313" key="3">
    <source>
        <dbReference type="Proteomes" id="UP000189701"/>
    </source>
</evidence>
<feature type="domain" description="DUF4283" evidence="2">
    <location>
        <begin position="1"/>
        <end position="62"/>
    </location>
</feature>
<evidence type="ECO:0000256" key="1">
    <source>
        <dbReference type="SAM" id="MobiDB-lite"/>
    </source>
</evidence>
<dbReference type="AlphaFoldDB" id="A0A1U7Y0K4"/>
<feature type="compositionally biased region" description="Basic and acidic residues" evidence="1">
    <location>
        <begin position="221"/>
        <end position="238"/>
    </location>
</feature>
<dbReference type="Pfam" id="PF14111">
    <property type="entry name" value="DUF4283"/>
    <property type="match status" value="1"/>
</dbReference>
<reference evidence="4" key="2">
    <citation type="submission" date="2025-08" db="UniProtKB">
        <authorList>
            <consortium name="RefSeq"/>
        </authorList>
    </citation>
    <scope>IDENTIFICATION</scope>
    <source>
        <tissue evidence="4">Leaf</tissue>
    </source>
</reference>
<dbReference type="KEGG" id="nsy:104239367"/>
<organism evidence="3 4">
    <name type="scientific">Nicotiana sylvestris</name>
    <name type="common">Wood tobacco</name>
    <name type="synonym">South American tobacco</name>
    <dbReference type="NCBI Taxonomy" id="4096"/>
    <lineage>
        <taxon>Eukaryota</taxon>
        <taxon>Viridiplantae</taxon>
        <taxon>Streptophyta</taxon>
        <taxon>Embryophyta</taxon>
        <taxon>Tracheophyta</taxon>
        <taxon>Spermatophyta</taxon>
        <taxon>Magnoliopsida</taxon>
        <taxon>eudicotyledons</taxon>
        <taxon>Gunneridae</taxon>
        <taxon>Pentapetalae</taxon>
        <taxon>asterids</taxon>
        <taxon>lamiids</taxon>
        <taxon>Solanales</taxon>
        <taxon>Solanaceae</taxon>
        <taxon>Nicotianoideae</taxon>
        <taxon>Nicotianeae</taxon>
        <taxon>Nicotiana</taxon>
    </lineage>
</organism>
<dbReference type="Proteomes" id="UP000189701">
    <property type="component" value="Unplaced"/>
</dbReference>